<organism evidence="1 2">
    <name type="scientific">Aliiruegeria lutimaris</name>
    <dbReference type="NCBI Taxonomy" id="571298"/>
    <lineage>
        <taxon>Bacteria</taxon>
        <taxon>Pseudomonadati</taxon>
        <taxon>Pseudomonadota</taxon>
        <taxon>Alphaproteobacteria</taxon>
        <taxon>Rhodobacterales</taxon>
        <taxon>Roseobacteraceae</taxon>
        <taxon>Aliiruegeria</taxon>
    </lineage>
</organism>
<gene>
    <name evidence="1" type="ORF">SAMN04488026_100998</name>
</gene>
<dbReference type="Proteomes" id="UP000199382">
    <property type="component" value="Unassembled WGS sequence"/>
</dbReference>
<reference evidence="1 2" key="1">
    <citation type="submission" date="2016-10" db="EMBL/GenBank/DDBJ databases">
        <authorList>
            <person name="de Groot N.N."/>
        </authorList>
    </citation>
    <scope>NUCLEOTIDE SEQUENCE [LARGE SCALE GENOMIC DNA]</scope>
    <source>
        <strain evidence="1 2">DSM 25294</strain>
    </source>
</reference>
<evidence type="ECO:0000313" key="1">
    <source>
        <dbReference type="EMBL" id="SDI95831.1"/>
    </source>
</evidence>
<dbReference type="STRING" id="571298.SAMN04488026_100998"/>
<accession>A0A1G8PTN1</accession>
<evidence type="ECO:0000313" key="2">
    <source>
        <dbReference type="Proteomes" id="UP000199382"/>
    </source>
</evidence>
<protein>
    <submittedName>
        <fullName evidence="1">Uncharacterized protein</fullName>
    </submittedName>
</protein>
<dbReference type="EMBL" id="FNEK01000009">
    <property type="protein sequence ID" value="SDI95831.1"/>
    <property type="molecule type" value="Genomic_DNA"/>
</dbReference>
<dbReference type="AlphaFoldDB" id="A0A1G8PTN1"/>
<proteinExistence type="predicted"/>
<keyword evidence="2" id="KW-1185">Reference proteome</keyword>
<name>A0A1G8PTN1_9RHOB</name>
<sequence>MQFCLAEVEHERDLRFRAIGKAEQADVPCFDHAGDIRMRCRQKAALFEADLRLVIGDQFGAE</sequence>